<dbReference type="PANTHER" id="PTHR35861">
    <property type="match status" value="1"/>
</dbReference>
<accession>A0A414AT40</accession>
<gene>
    <name evidence="2" type="ORF">DW839_18595</name>
</gene>
<organism evidence="2 3">
    <name type="scientific">Enterocloster bolteae</name>
    <dbReference type="NCBI Taxonomy" id="208479"/>
    <lineage>
        <taxon>Bacteria</taxon>
        <taxon>Bacillati</taxon>
        <taxon>Bacillota</taxon>
        <taxon>Clostridia</taxon>
        <taxon>Lachnospirales</taxon>
        <taxon>Lachnospiraceae</taxon>
        <taxon>Enterocloster</taxon>
    </lineage>
</organism>
<sequence>MEGYKHGIKSRENTTSYPMPTTTENAVQVIWGTSPINLAENPKQAVNRPVMVRDFKEAKKALGYSDDWEKYTLCQSMYANSEIFTISPVIYINVLDPEKHSKQIEEQTIRVENHQAIVESQGILVDELVITTQPNTARTGSAITGEAKAVEAGSEITMGTDYITNFDEMGRLVITLLSSGNAFELPEITVSAKAIAPELVTEEDLIGFYDVQTGKETGLEIIRKIHPQLGVVPGMLLAPGWSHKPNVGTALQAKCEEISGVFASTCLLDLDTEKAKKYTDCLTVKRDMGFNDEHGISLWPMLLADGRKIYYSAVYGAMAGYYTALNQDVPYIYPSNKGLNVDGAVLKDGTEVYLDQDQAGAVNGDGVVTVLHDDGEWKALGNNTAAYPDNTDPKDRWIGCRRMFDFVNNRFALDYRKKLDSNMNKRQVDDIINSFNVWANSLVSAGMCAGLNIEYRSDENSIEDVLEGHMRTRTHLAPFTPMEYIENVMEFDISALKNVMTEEG</sequence>
<dbReference type="Proteomes" id="UP000283975">
    <property type="component" value="Unassembled WGS sequence"/>
</dbReference>
<dbReference type="PANTHER" id="PTHR35861:SF2">
    <property type="entry name" value="FELS-2 PROPHAGE PROTEIN"/>
    <property type="match status" value="1"/>
</dbReference>
<proteinExistence type="predicted"/>
<evidence type="ECO:0000256" key="1">
    <source>
        <dbReference type="SAM" id="MobiDB-lite"/>
    </source>
</evidence>
<feature type="region of interest" description="Disordered" evidence="1">
    <location>
        <begin position="1"/>
        <end position="20"/>
    </location>
</feature>
<evidence type="ECO:0000313" key="2">
    <source>
        <dbReference type="EMBL" id="RHC54704.1"/>
    </source>
</evidence>
<protein>
    <submittedName>
        <fullName evidence="2">Phage tail sheath family protein</fullName>
    </submittedName>
</protein>
<comment type="caution">
    <text evidence="2">The sequence shown here is derived from an EMBL/GenBank/DDBJ whole genome shotgun (WGS) entry which is preliminary data.</text>
</comment>
<name>A0A414AT40_9FIRM</name>
<reference evidence="2 3" key="1">
    <citation type="submission" date="2018-08" db="EMBL/GenBank/DDBJ databases">
        <title>A genome reference for cultivated species of the human gut microbiota.</title>
        <authorList>
            <person name="Zou Y."/>
            <person name="Xue W."/>
            <person name="Luo G."/>
        </authorList>
    </citation>
    <scope>NUCLEOTIDE SEQUENCE [LARGE SCALE GENOMIC DNA]</scope>
    <source>
        <strain evidence="2 3">AM35-14</strain>
    </source>
</reference>
<dbReference type="RefSeq" id="WP_021894699.1">
    <property type="nucleotide sequence ID" value="NZ_JAUUNS010000148.1"/>
</dbReference>
<dbReference type="InterPro" id="IPR052042">
    <property type="entry name" value="Tail_sheath_structural"/>
</dbReference>
<dbReference type="EMBL" id="QSHZ01000020">
    <property type="protein sequence ID" value="RHC54704.1"/>
    <property type="molecule type" value="Genomic_DNA"/>
</dbReference>
<dbReference type="AlphaFoldDB" id="A0A414AT40"/>
<evidence type="ECO:0000313" key="3">
    <source>
        <dbReference type="Proteomes" id="UP000283975"/>
    </source>
</evidence>